<proteinExistence type="inferred from homology"/>
<organism evidence="4 5">
    <name type="scientific">Tetracentron sinense</name>
    <name type="common">Spur-leaf</name>
    <dbReference type="NCBI Taxonomy" id="13715"/>
    <lineage>
        <taxon>Eukaryota</taxon>
        <taxon>Viridiplantae</taxon>
        <taxon>Streptophyta</taxon>
        <taxon>Embryophyta</taxon>
        <taxon>Tracheophyta</taxon>
        <taxon>Spermatophyta</taxon>
        <taxon>Magnoliopsida</taxon>
        <taxon>Trochodendrales</taxon>
        <taxon>Trochodendraceae</taxon>
        <taxon>Tetracentron</taxon>
    </lineage>
</organism>
<protein>
    <recommendedName>
        <fullName evidence="6">RNA polymerase II-associated factor 1 homolog</fullName>
    </recommendedName>
</protein>
<evidence type="ECO:0008006" key="6">
    <source>
        <dbReference type="Google" id="ProtNLM"/>
    </source>
</evidence>
<dbReference type="Proteomes" id="UP000655225">
    <property type="component" value="Unassembled WGS sequence"/>
</dbReference>
<comment type="similarity">
    <text evidence="2">Belongs to the PAF1 family.</text>
</comment>
<dbReference type="GO" id="GO:0000993">
    <property type="term" value="F:RNA polymerase II complex binding"/>
    <property type="evidence" value="ECO:0007669"/>
    <property type="project" value="TreeGrafter"/>
</dbReference>
<sequence length="376" mass="41380">MGVELYVATAVTMEMDGSGGLIWRWRSAALDEIFSLLMLCPDLRKKRERGAPVMEALDAQKKGMGRKKEMGEVAALTEWGCTGAIDLAGDEVRWGNELKRCREDVGLAGGEMVAIGSPAGVAAACEDSAEGDGDGEGTQARAAAAMGSPAWFRNELPDPTAQPKLLSLNANKDQYTKYTITSLEKMHKPKLFVEPDLGIPLDLLDISVYNPPSIRQPLALEDEELLRDSESVTPVKQDGIKRKERPTDKGVSWLVKTQYISPLSMDAAKQSLTEKQAKELRETRGGHNLLENLNDREKQIQAIEASFEACKSRPVHATNDSLQPVEILPLLPDFDRFNDQFVMAAFDGDPTADSEIYSKLDKSVRDVHESQASYLK</sequence>
<evidence type="ECO:0000313" key="5">
    <source>
        <dbReference type="Proteomes" id="UP000655225"/>
    </source>
</evidence>
<gene>
    <name evidence="4" type="ORF">HHK36_016369</name>
</gene>
<comment type="caution">
    <text evidence="4">The sequence shown here is derived from an EMBL/GenBank/DDBJ whole genome shotgun (WGS) entry which is preliminary data.</text>
</comment>
<dbReference type="GO" id="GO:0003682">
    <property type="term" value="F:chromatin binding"/>
    <property type="evidence" value="ECO:0007669"/>
    <property type="project" value="TreeGrafter"/>
</dbReference>
<keyword evidence="3" id="KW-0539">Nucleus</keyword>
<dbReference type="OrthoDB" id="10260285at2759"/>
<keyword evidence="5" id="KW-1185">Reference proteome</keyword>
<dbReference type="Pfam" id="PF03985">
    <property type="entry name" value="Paf1"/>
    <property type="match status" value="1"/>
</dbReference>
<evidence type="ECO:0000256" key="3">
    <source>
        <dbReference type="ARBA" id="ARBA00023242"/>
    </source>
</evidence>
<evidence type="ECO:0000256" key="1">
    <source>
        <dbReference type="ARBA" id="ARBA00004123"/>
    </source>
</evidence>
<evidence type="ECO:0000313" key="4">
    <source>
        <dbReference type="EMBL" id="KAF8397452.1"/>
    </source>
</evidence>
<comment type="subcellular location">
    <subcellularLocation>
        <location evidence="1">Nucleus</location>
    </subcellularLocation>
</comment>
<dbReference type="AlphaFoldDB" id="A0A834Z073"/>
<name>A0A834Z073_TETSI</name>
<dbReference type="GO" id="GO:0016593">
    <property type="term" value="C:Cdc73/Paf1 complex"/>
    <property type="evidence" value="ECO:0007669"/>
    <property type="project" value="InterPro"/>
</dbReference>
<dbReference type="PANTHER" id="PTHR23188">
    <property type="entry name" value="RNA POLYMERASE II-ASSOCIATED FACTOR 1 HOMOLOG"/>
    <property type="match status" value="1"/>
</dbReference>
<accession>A0A834Z073</accession>
<reference evidence="4 5" key="1">
    <citation type="submission" date="2020-04" db="EMBL/GenBank/DDBJ databases">
        <title>Plant Genome Project.</title>
        <authorList>
            <person name="Zhang R.-G."/>
        </authorList>
    </citation>
    <scope>NUCLEOTIDE SEQUENCE [LARGE SCALE GENOMIC DNA]</scope>
    <source>
        <strain evidence="4">YNK0</strain>
        <tissue evidence="4">Leaf</tissue>
    </source>
</reference>
<dbReference type="PANTHER" id="PTHR23188:SF12">
    <property type="entry name" value="RNA POLYMERASE II-ASSOCIATED FACTOR 1 HOMOLOG"/>
    <property type="match status" value="1"/>
</dbReference>
<evidence type="ECO:0000256" key="2">
    <source>
        <dbReference type="ARBA" id="ARBA00007560"/>
    </source>
</evidence>
<dbReference type="EMBL" id="JABCRI010000011">
    <property type="protein sequence ID" value="KAF8397452.1"/>
    <property type="molecule type" value="Genomic_DNA"/>
</dbReference>
<dbReference type="GO" id="GO:0006368">
    <property type="term" value="P:transcription elongation by RNA polymerase II"/>
    <property type="evidence" value="ECO:0007669"/>
    <property type="project" value="InterPro"/>
</dbReference>
<dbReference type="InterPro" id="IPR007133">
    <property type="entry name" value="RNA_pol_II-assoc_Paf1"/>
</dbReference>